<proteinExistence type="predicted"/>
<feature type="chain" id="PRO_5045467833" evidence="4">
    <location>
        <begin position="23"/>
        <end position="206"/>
    </location>
</feature>
<sequence length="206" mass="22873">MKRLVVLVLFVLVTANLSLGFAAGKKAEAEINQERIAACTRSIAADPHAVTAYIERGKAYEEDKQFTLAIADYAQAIQLDPQNIQAYAVRGRVYSETKQYDAAAADYTKIIEMAPGNIDAHFRRGICYYYLGQYELGINDLDQVIVVQPKHAGAYLVKGVCYQKLDRPDEAIQAYKSLLANVPVEKQTREAITVAKNMLKKLGVEP</sequence>
<dbReference type="Gene3D" id="1.25.40.10">
    <property type="entry name" value="Tetratricopeptide repeat domain"/>
    <property type="match status" value="2"/>
</dbReference>
<dbReference type="PANTHER" id="PTHR44858">
    <property type="entry name" value="TETRATRICOPEPTIDE REPEAT PROTEIN 6"/>
    <property type="match status" value="1"/>
</dbReference>
<feature type="repeat" description="TPR" evidence="3">
    <location>
        <begin position="50"/>
        <end position="83"/>
    </location>
</feature>
<feature type="repeat" description="TPR" evidence="3">
    <location>
        <begin position="118"/>
        <end position="151"/>
    </location>
</feature>
<keyword evidence="5" id="KW-0132">Cell division</keyword>
<evidence type="ECO:0000256" key="4">
    <source>
        <dbReference type="SAM" id="SignalP"/>
    </source>
</evidence>
<evidence type="ECO:0000313" key="5">
    <source>
        <dbReference type="EMBL" id="XFO71033.1"/>
    </source>
</evidence>
<dbReference type="InterPro" id="IPR050498">
    <property type="entry name" value="Ycf3"/>
</dbReference>
<keyword evidence="5" id="KW-0131">Cell cycle</keyword>
<keyword evidence="6" id="KW-1185">Reference proteome</keyword>
<dbReference type="Pfam" id="PF13432">
    <property type="entry name" value="TPR_16"/>
    <property type="match status" value="1"/>
</dbReference>
<dbReference type="SUPFAM" id="SSF48452">
    <property type="entry name" value="TPR-like"/>
    <property type="match status" value="1"/>
</dbReference>
<dbReference type="PANTHER" id="PTHR44858:SF1">
    <property type="entry name" value="UDP-N-ACETYLGLUCOSAMINE--PEPTIDE N-ACETYLGLUCOSAMINYLTRANSFERASE SPINDLY-RELATED"/>
    <property type="match status" value="1"/>
</dbReference>
<dbReference type="InterPro" id="IPR019734">
    <property type="entry name" value="TPR_rpt"/>
</dbReference>
<dbReference type="Pfam" id="PF07719">
    <property type="entry name" value="TPR_2"/>
    <property type="match status" value="1"/>
</dbReference>
<dbReference type="Pfam" id="PF13181">
    <property type="entry name" value="TPR_8"/>
    <property type="match status" value="1"/>
</dbReference>
<dbReference type="EMBL" id="CP155571">
    <property type="protein sequence ID" value="XFO71033.1"/>
    <property type="molecule type" value="Genomic_DNA"/>
</dbReference>
<evidence type="ECO:0000256" key="3">
    <source>
        <dbReference type="PROSITE-ProRule" id="PRU00339"/>
    </source>
</evidence>
<evidence type="ECO:0000313" key="6">
    <source>
        <dbReference type="Proteomes" id="UP000216052"/>
    </source>
</evidence>
<protein>
    <submittedName>
        <fullName evidence="5">Cell division coordinator CpoB</fullName>
    </submittedName>
</protein>
<evidence type="ECO:0000256" key="2">
    <source>
        <dbReference type="ARBA" id="ARBA00022803"/>
    </source>
</evidence>
<dbReference type="InterPro" id="IPR013105">
    <property type="entry name" value="TPR_2"/>
</dbReference>
<dbReference type="SMART" id="SM00028">
    <property type="entry name" value="TPR"/>
    <property type="match status" value="4"/>
</dbReference>
<dbReference type="Proteomes" id="UP000216052">
    <property type="component" value="Chromosome"/>
</dbReference>
<dbReference type="RefSeq" id="WP_169716938.1">
    <property type="nucleotide sequence ID" value="NZ_CP155571.1"/>
</dbReference>
<gene>
    <name evidence="5" type="primary">cpoB_1</name>
    <name evidence="5" type="ORF">SPACI_010330</name>
</gene>
<dbReference type="PROSITE" id="PS50005">
    <property type="entry name" value="TPR"/>
    <property type="match status" value="3"/>
</dbReference>
<keyword evidence="4" id="KW-0732">Signal</keyword>
<reference evidence="5" key="1">
    <citation type="submission" date="2024-05" db="EMBL/GenBank/DDBJ databases">
        <title>Isolation and characterization of Sporomusa carbonis sp. nov., a carboxydotrophic hydrogenogen in the genus of Sporomusa isolated from a charcoal burning pile.</title>
        <authorList>
            <person name="Boeer T."/>
            <person name="Rosenbaum F."/>
            <person name="Eysell L."/>
            <person name="Mueller V."/>
            <person name="Daniel R."/>
            <person name="Poehlein A."/>
        </authorList>
    </citation>
    <scope>NUCLEOTIDE SEQUENCE [LARGE SCALE GENOMIC DNA]</scope>
    <source>
        <strain evidence="5">DSM 3132</strain>
    </source>
</reference>
<dbReference type="GO" id="GO:0051301">
    <property type="term" value="P:cell division"/>
    <property type="evidence" value="ECO:0007669"/>
    <property type="project" value="UniProtKB-KW"/>
</dbReference>
<dbReference type="InterPro" id="IPR011990">
    <property type="entry name" value="TPR-like_helical_dom_sf"/>
</dbReference>
<evidence type="ECO:0000256" key="1">
    <source>
        <dbReference type="ARBA" id="ARBA00022737"/>
    </source>
</evidence>
<feature type="repeat" description="TPR" evidence="3">
    <location>
        <begin position="84"/>
        <end position="117"/>
    </location>
</feature>
<accession>A0ABZ3IY68</accession>
<keyword evidence="1" id="KW-0677">Repeat</keyword>
<keyword evidence="2 3" id="KW-0802">TPR repeat</keyword>
<name>A0ABZ3IY68_SPOA4</name>
<feature type="signal peptide" evidence="4">
    <location>
        <begin position="1"/>
        <end position="22"/>
    </location>
</feature>
<organism evidence="5 6">
    <name type="scientific">Sporomusa acidovorans (strain ATCC 49682 / DSM 3132 / Mol)</name>
    <dbReference type="NCBI Taxonomy" id="1123286"/>
    <lineage>
        <taxon>Bacteria</taxon>
        <taxon>Bacillati</taxon>
        <taxon>Bacillota</taxon>
        <taxon>Negativicutes</taxon>
        <taxon>Selenomonadales</taxon>
        <taxon>Sporomusaceae</taxon>
        <taxon>Sporomusa</taxon>
    </lineage>
</organism>